<keyword evidence="5" id="KW-1185">Reference proteome</keyword>
<evidence type="ECO:0000313" key="4">
    <source>
        <dbReference type="EMBL" id="MFD2637389.1"/>
    </source>
</evidence>
<keyword evidence="2" id="KW-0812">Transmembrane</keyword>
<feature type="domain" description="PepSY" evidence="3">
    <location>
        <begin position="143"/>
        <end position="198"/>
    </location>
</feature>
<gene>
    <name evidence="4" type="ORF">ACFSW4_00680</name>
</gene>
<accession>A0ABW5Q609</accession>
<evidence type="ECO:0000313" key="5">
    <source>
        <dbReference type="Proteomes" id="UP001597452"/>
    </source>
</evidence>
<dbReference type="Gene3D" id="3.10.450.40">
    <property type="match status" value="2"/>
</dbReference>
<keyword evidence="2" id="KW-0472">Membrane</keyword>
<organism evidence="4 5">
    <name type="scientific">Piscibacillus salipiscarius</name>
    <dbReference type="NCBI Taxonomy" id="299480"/>
    <lineage>
        <taxon>Bacteria</taxon>
        <taxon>Bacillati</taxon>
        <taxon>Bacillota</taxon>
        <taxon>Bacilli</taxon>
        <taxon>Bacillales</taxon>
        <taxon>Bacillaceae</taxon>
        <taxon>Piscibacillus</taxon>
    </lineage>
</organism>
<protein>
    <submittedName>
        <fullName evidence="4">PepSY domain-containing protein</fullName>
    </submittedName>
</protein>
<dbReference type="InterPro" id="IPR025711">
    <property type="entry name" value="PepSY"/>
</dbReference>
<dbReference type="Pfam" id="PF03413">
    <property type="entry name" value="PepSY"/>
    <property type="match status" value="2"/>
</dbReference>
<reference evidence="5" key="1">
    <citation type="journal article" date="2019" name="Int. J. Syst. Evol. Microbiol.">
        <title>The Global Catalogue of Microorganisms (GCM) 10K type strain sequencing project: providing services to taxonomists for standard genome sequencing and annotation.</title>
        <authorList>
            <consortium name="The Broad Institute Genomics Platform"/>
            <consortium name="The Broad Institute Genome Sequencing Center for Infectious Disease"/>
            <person name="Wu L."/>
            <person name="Ma J."/>
        </authorList>
    </citation>
    <scope>NUCLEOTIDE SEQUENCE [LARGE SCALE GENOMIC DNA]</scope>
    <source>
        <strain evidence="5">TISTR 1571</strain>
    </source>
</reference>
<feature type="region of interest" description="Disordered" evidence="1">
    <location>
        <begin position="89"/>
        <end position="139"/>
    </location>
</feature>
<feature type="compositionally biased region" description="Basic and acidic residues" evidence="1">
    <location>
        <begin position="130"/>
        <end position="139"/>
    </location>
</feature>
<dbReference type="RefSeq" id="WP_377326802.1">
    <property type="nucleotide sequence ID" value="NZ_JBHUMZ010000006.1"/>
</dbReference>
<evidence type="ECO:0000256" key="1">
    <source>
        <dbReference type="SAM" id="MobiDB-lite"/>
    </source>
</evidence>
<proteinExistence type="predicted"/>
<dbReference type="EMBL" id="JBHUMZ010000006">
    <property type="protein sequence ID" value="MFD2637389.1"/>
    <property type="molecule type" value="Genomic_DNA"/>
</dbReference>
<comment type="caution">
    <text evidence="4">The sequence shown here is derived from an EMBL/GenBank/DDBJ whole genome shotgun (WGS) entry which is preliminary data.</text>
</comment>
<dbReference type="Proteomes" id="UP001597452">
    <property type="component" value="Unassembled WGS sequence"/>
</dbReference>
<evidence type="ECO:0000259" key="3">
    <source>
        <dbReference type="Pfam" id="PF03413"/>
    </source>
</evidence>
<evidence type="ECO:0000256" key="2">
    <source>
        <dbReference type="SAM" id="Phobius"/>
    </source>
</evidence>
<keyword evidence="2" id="KW-1133">Transmembrane helix</keyword>
<feature type="transmembrane region" description="Helical" evidence="2">
    <location>
        <begin position="7"/>
        <end position="27"/>
    </location>
</feature>
<name>A0ABW5Q609_9BACI</name>
<feature type="domain" description="PepSY" evidence="3">
    <location>
        <begin position="207"/>
        <end position="262"/>
    </location>
</feature>
<sequence length="281" mass="31760">MIERIIWMLGGAIITVVVFVLAQQFLFGTTSAEQISQEEAEQIVLNAYSGEIQEVNEDSSHYSVKVGLPSGSYIVYVDKQSGELDDLKFESKSESNEETTTQNTDNKDEQGVSEQGKNTDNPEEDSDQAEDPKKSDEPVKSYLTKDEILNQVQGNYSGEVLSVEFLDDKDPFYTVELEADNEFINLKIDAENGQVIDEQLELKKQTPITEDDAVNIAMNKQKGNIDDIEYTEINGNLYYLIEIETEDEQDVTVRINALNGDTLVIWEEQKNKKKEKEDEGD</sequence>